<dbReference type="InterPro" id="IPR000700">
    <property type="entry name" value="PAS-assoc_C"/>
</dbReference>
<evidence type="ECO:0000256" key="11">
    <source>
        <dbReference type="PROSITE-ProRule" id="PRU00169"/>
    </source>
</evidence>
<evidence type="ECO:0000259" key="16">
    <source>
        <dbReference type="PROSITE" id="PS50112"/>
    </source>
</evidence>
<feature type="compositionally biased region" description="Low complexity" evidence="13">
    <location>
        <begin position="634"/>
        <end position="643"/>
    </location>
</feature>
<feature type="domain" description="Response regulatory" evidence="15">
    <location>
        <begin position="650"/>
        <end position="765"/>
    </location>
</feature>
<feature type="modified residue" description="4-aspartylphosphate" evidence="11">
    <location>
        <position position="1242"/>
    </location>
</feature>
<dbReference type="SUPFAM" id="SSF55781">
    <property type="entry name" value="GAF domain-like"/>
    <property type="match status" value="1"/>
</dbReference>
<dbReference type="SMART" id="SM00091">
    <property type="entry name" value="PAS"/>
    <property type="match status" value="2"/>
</dbReference>
<sequence>MGTQQKSAACENIVTGGGEMAVLMRSLDWSTTPVGAVETWPQSLKTAVRIMLGSRYPMFVWWGESLTKFYNDAYIAVLGQRHPQALGQPASQVWAEIWDTLGPQAEAVLQKGQSSWNEELLLVMQRNGYTEETYFTFSYSPIPQDDGTVGGVFCACTEETRRVVGDRRLRILRELAANTAEAKTVEDACEISAKTLDNNPYDVPFALLYLLDEKATQARLVGTTRLPPGTTASPQRIDINADSQICDRWLLPAVIADGKSQVVDLVKSGFVDLPGGAWPESPTTAVVLPLTTPTQERLSGFLIAGISPRRQFDDDYQGFWDLVAGQISTAIANARAYEAERLRAEALAEIDRAKTEFFSNVSHEFRTPLTLMLGPLEDALTDNTASLPTIQRERIEIVQRNGLRLLKLVNTLLDFSRIEAGRIQAVYEPTDLATFTAELASAFRSTIEQAGIQLIVDCTPLPAEIYIDREMWEKIVFNLLSNAFKFTFSGKITVKLEYFKNHVNLLVQDTGIGIPSKEIPNLFKRFHRIKGAHGRSFEGSGIGLSLVREIVELHGGKVSVTSVWGGGSCFTVTIPTGYEHLPQESLRASRTSPSTALGATPYVEEARRWGTEGSRVETRFIASLQAGGEFTGDSSSASLTSPASPTPPARILLADDNADMRDYLRRFLSDYYQVETVGDGIAALNAIRQNPPDLVLTDVMMPGIDGFELLRSLRNDYKTQYIPIILLSARAGEESRIEGLAAGADDYIVKPFSAKELLARIEASLKLSKLRQEAQLREKDLRMQAEAALSDRQQIEASLRESEERFRQMAETIESVFWLSDATANKLLYVSPAYEQVWGRSPEILYHDLSSWIEMIHPDDQDLVLKATEKCITNGHHTEEYRIIRPDGTIRWIRDRGFLVRDEDGQPYRIAGVAEDISDRKQVEQERELLLLRERAAREEAERASRIKDEFLAVLSHELRSPLNPILGWSKLLQNGKLSPSATAAALATIERNAKLQVQLIDDLLDVSRILRGKLILNAIPLDLCSIISSALETVRLGAEAKSLEIHTHITPKVSVIGDPTRLQQVVWNILSNAVKFTPSGGKIEVGLTCVDTNAQIQVRDTGKGISAEFLPYVFEHFQQEDGSTTRQFGGLGLGLAIVRQLVELHGGTVAVDSAGEGQGATFTVYIPLAKNSVPTPALPASEQQNVNLEGINILVVDDEPDSREFLTFVLKQQQATVTTVASGSEALKVLVEAVPDLLISDIGMPEMDGYMLMQTIRASQPDKFLPAIALTAYAGELNQQKAIAAGFQRHIVKPIDPNAVVAIAIELLQPQIINNR</sequence>
<dbReference type="NCBIfam" id="TIGR00229">
    <property type="entry name" value="sensory_box"/>
    <property type="match status" value="1"/>
</dbReference>
<dbReference type="GO" id="GO:0005524">
    <property type="term" value="F:ATP binding"/>
    <property type="evidence" value="ECO:0007669"/>
    <property type="project" value="UniProtKB-KW"/>
</dbReference>
<dbReference type="Pfam" id="PF00072">
    <property type="entry name" value="Response_reg"/>
    <property type="match status" value="2"/>
</dbReference>
<feature type="domain" description="Histidine kinase" evidence="14">
    <location>
        <begin position="360"/>
        <end position="578"/>
    </location>
</feature>
<evidence type="ECO:0000313" key="19">
    <source>
        <dbReference type="Proteomes" id="UP000218785"/>
    </source>
</evidence>
<dbReference type="PROSITE" id="PS50112">
    <property type="entry name" value="PAS"/>
    <property type="match status" value="1"/>
</dbReference>
<dbReference type="PROSITE" id="PS50109">
    <property type="entry name" value="HIS_KIN"/>
    <property type="match status" value="2"/>
</dbReference>
<dbReference type="FunFam" id="3.30.565.10:FF:000010">
    <property type="entry name" value="Sensor histidine kinase RcsC"/>
    <property type="match status" value="1"/>
</dbReference>
<evidence type="ECO:0000256" key="7">
    <source>
        <dbReference type="ARBA" id="ARBA00022777"/>
    </source>
</evidence>
<dbReference type="RefSeq" id="WP_321206701.1">
    <property type="nucleotide sequence ID" value="NZ_CAWNJS010000001.1"/>
</dbReference>
<dbReference type="Gene3D" id="3.30.450.20">
    <property type="entry name" value="PAS domain"/>
    <property type="match status" value="2"/>
</dbReference>
<dbReference type="SUPFAM" id="SSF47384">
    <property type="entry name" value="Homodimeric domain of signal transducing histidine kinase"/>
    <property type="match status" value="2"/>
</dbReference>
<dbReference type="CDD" id="cd00130">
    <property type="entry name" value="PAS"/>
    <property type="match status" value="1"/>
</dbReference>
<evidence type="ECO:0000256" key="12">
    <source>
        <dbReference type="SAM" id="Coils"/>
    </source>
</evidence>
<feature type="domain" description="Histidine kinase" evidence="14">
    <location>
        <begin position="954"/>
        <end position="1171"/>
    </location>
</feature>
<evidence type="ECO:0000256" key="9">
    <source>
        <dbReference type="ARBA" id="ARBA00023012"/>
    </source>
</evidence>
<dbReference type="GO" id="GO:0000155">
    <property type="term" value="F:phosphorelay sensor kinase activity"/>
    <property type="evidence" value="ECO:0007669"/>
    <property type="project" value="InterPro"/>
</dbReference>
<gene>
    <name evidence="18" type="ORF">NIES37_64050</name>
</gene>
<evidence type="ECO:0000256" key="4">
    <source>
        <dbReference type="ARBA" id="ARBA00022553"/>
    </source>
</evidence>
<dbReference type="SUPFAM" id="SSF52172">
    <property type="entry name" value="CheY-like"/>
    <property type="match status" value="2"/>
</dbReference>
<evidence type="ECO:0000256" key="5">
    <source>
        <dbReference type="ARBA" id="ARBA00022679"/>
    </source>
</evidence>
<evidence type="ECO:0000259" key="14">
    <source>
        <dbReference type="PROSITE" id="PS50109"/>
    </source>
</evidence>
<dbReference type="KEGG" id="ttq:NIES37_64050"/>
<feature type="modified residue" description="4-aspartylphosphate" evidence="11">
    <location>
        <position position="698"/>
    </location>
</feature>
<dbReference type="Proteomes" id="UP000218785">
    <property type="component" value="Chromosome"/>
</dbReference>
<dbReference type="InterPro" id="IPR036097">
    <property type="entry name" value="HisK_dim/P_sf"/>
</dbReference>
<dbReference type="InterPro" id="IPR013655">
    <property type="entry name" value="PAS_fold_3"/>
</dbReference>
<dbReference type="SUPFAM" id="SSF55785">
    <property type="entry name" value="PYP-like sensor domain (PAS domain)"/>
    <property type="match status" value="2"/>
</dbReference>
<comment type="catalytic activity">
    <reaction evidence="1">
        <text>ATP + protein L-histidine = ADP + protein N-phospho-L-histidine.</text>
        <dbReference type="EC" id="2.7.13.3"/>
    </reaction>
</comment>
<dbReference type="InterPro" id="IPR001610">
    <property type="entry name" value="PAC"/>
</dbReference>
<evidence type="ECO:0000259" key="17">
    <source>
        <dbReference type="PROSITE" id="PS50113"/>
    </source>
</evidence>
<dbReference type="CDD" id="cd17580">
    <property type="entry name" value="REC_2_DhkD-like"/>
    <property type="match status" value="1"/>
</dbReference>
<dbReference type="CDD" id="cd00082">
    <property type="entry name" value="HisKA"/>
    <property type="match status" value="2"/>
</dbReference>
<comment type="similarity">
    <text evidence="2">In the N-terminal section; belongs to the phytochrome family.</text>
</comment>
<dbReference type="SMART" id="SM00086">
    <property type="entry name" value="PAC"/>
    <property type="match status" value="1"/>
</dbReference>
<evidence type="ECO:0000256" key="3">
    <source>
        <dbReference type="ARBA" id="ARBA00012438"/>
    </source>
</evidence>
<evidence type="ECO:0000256" key="6">
    <source>
        <dbReference type="ARBA" id="ARBA00022741"/>
    </source>
</evidence>
<dbReference type="InterPro" id="IPR001789">
    <property type="entry name" value="Sig_transdc_resp-reg_receiver"/>
</dbReference>
<dbReference type="EC" id="2.7.13.3" evidence="3"/>
<keyword evidence="6" id="KW-0547">Nucleotide-binding</keyword>
<dbReference type="EMBL" id="AP018248">
    <property type="protein sequence ID" value="BAZ02393.1"/>
    <property type="molecule type" value="Genomic_DNA"/>
</dbReference>
<dbReference type="InterPro" id="IPR005467">
    <property type="entry name" value="His_kinase_dom"/>
</dbReference>
<dbReference type="CDD" id="cd16922">
    <property type="entry name" value="HATPase_EvgS-ArcB-TorS-like"/>
    <property type="match status" value="1"/>
</dbReference>
<dbReference type="InterPro" id="IPR036890">
    <property type="entry name" value="HATPase_C_sf"/>
</dbReference>
<dbReference type="Gene3D" id="3.30.565.10">
    <property type="entry name" value="Histidine kinase-like ATPase, C-terminal domain"/>
    <property type="match status" value="2"/>
</dbReference>
<keyword evidence="19" id="KW-1185">Reference proteome</keyword>
<dbReference type="InterPro" id="IPR003594">
    <property type="entry name" value="HATPase_dom"/>
</dbReference>
<dbReference type="Pfam" id="PF08447">
    <property type="entry name" value="PAS_3"/>
    <property type="match status" value="1"/>
</dbReference>
<dbReference type="InterPro" id="IPR035965">
    <property type="entry name" value="PAS-like_dom_sf"/>
</dbReference>
<dbReference type="InterPro" id="IPR011006">
    <property type="entry name" value="CheY-like_superfamily"/>
</dbReference>
<dbReference type="PRINTS" id="PR00344">
    <property type="entry name" value="BCTRLSENSOR"/>
</dbReference>
<evidence type="ECO:0000256" key="13">
    <source>
        <dbReference type="SAM" id="MobiDB-lite"/>
    </source>
</evidence>
<protein>
    <recommendedName>
        <fullName evidence="10">Circadian input-output histidine kinase CikA</fullName>
        <ecNumber evidence="3">2.7.13.3</ecNumber>
    </recommendedName>
</protein>
<dbReference type="SUPFAM" id="SSF55874">
    <property type="entry name" value="ATPase domain of HSP90 chaperone/DNA topoisomerase II/histidine kinase"/>
    <property type="match status" value="2"/>
</dbReference>
<dbReference type="Gene3D" id="1.10.287.130">
    <property type="match status" value="2"/>
</dbReference>
<evidence type="ECO:0000256" key="8">
    <source>
        <dbReference type="ARBA" id="ARBA00022840"/>
    </source>
</evidence>
<evidence type="ECO:0000259" key="15">
    <source>
        <dbReference type="PROSITE" id="PS50110"/>
    </source>
</evidence>
<dbReference type="Pfam" id="PF00512">
    <property type="entry name" value="HisKA"/>
    <property type="match status" value="2"/>
</dbReference>
<dbReference type="InterPro" id="IPR000014">
    <property type="entry name" value="PAS"/>
</dbReference>
<feature type="domain" description="Response regulatory" evidence="15">
    <location>
        <begin position="1193"/>
        <end position="1309"/>
    </location>
</feature>
<dbReference type="InterPro" id="IPR004358">
    <property type="entry name" value="Sig_transdc_His_kin-like_C"/>
</dbReference>
<accession>A0A1Z4N9I9</accession>
<name>A0A1Z4N9I9_9CYAN</name>
<evidence type="ECO:0000256" key="1">
    <source>
        <dbReference type="ARBA" id="ARBA00000085"/>
    </source>
</evidence>
<feature type="region of interest" description="Disordered" evidence="13">
    <location>
        <begin position="630"/>
        <end position="649"/>
    </location>
</feature>
<dbReference type="PROSITE" id="PS50110">
    <property type="entry name" value="RESPONSE_REGULATORY"/>
    <property type="match status" value="2"/>
</dbReference>
<evidence type="ECO:0000256" key="2">
    <source>
        <dbReference type="ARBA" id="ARBA00006402"/>
    </source>
</evidence>
<feature type="coiled-coil region" evidence="12">
    <location>
        <begin position="785"/>
        <end position="812"/>
    </location>
</feature>
<keyword evidence="9" id="KW-0902">Two-component regulatory system</keyword>
<proteinExistence type="inferred from homology"/>
<keyword evidence="5" id="KW-0808">Transferase</keyword>
<dbReference type="InterPro" id="IPR003661">
    <property type="entry name" value="HisK_dim/P_dom"/>
</dbReference>
<dbReference type="CDD" id="cd17574">
    <property type="entry name" value="REC_OmpR"/>
    <property type="match status" value="1"/>
</dbReference>
<keyword evidence="4 11" id="KW-0597">Phosphoprotein</keyword>
<keyword evidence="12" id="KW-0175">Coiled coil</keyword>
<dbReference type="InterPro" id="IPR029016">
    <property type="entry name" value="GAF-like_dom_sf"/>
</dbReference>
<organism evidence="18 19">
    <name type="scientific">Tolypothrix tenuis PCC 7101</name>
    <dbReference type="NCBI Taxonomy" id="231146"/>
    <lineage>
        <taxon>Bacteria</taxon>
        <taxon>Bacillati</taxon>
        <taxon>Cyanobacteriota</taxon>
        <taxon>Cyanophyceae</taxon>
        <taxon>Nostocales</taxon>
        <taxon>Tolypothrichaceae</taxon>
        <taxon>Tolypothrix</taxon>
    </lineage>
</organism>
<keyword evidence="8" id="KW-0067">ATP-binding</keyword>
<reference evidence="18 19" key="1">
    <citation type="submission" date="2017-06" db="EMBL/GenBank/DDBJ databases">
        <title>Genome sequencing of cyanobaciteial culture collection at National Institute for Environmental Studies (NIES).</title>
        <authorList>
            <person name="Hirose Y."/>
            <person name="Shimura Y."/>
            <person name="Fujisawa T."/>
            <person name="Nakamura Y."/>
            <person name="Kawachi M."/>
        </authorList>
    </citation>
    <scope>NUCLEOTIDE SEQUENCE [LARGE SCALE GENOMIC DNA]</scope>
    <source>
        <strain evidence="18 19">NIES-37</strain>
    </source>
</reference>
<feature type="domain" description="PAC" evidence="17">
    <location>
        <begin position="877"/>
        <end position="929"/>
    </location>
</feature>
<dbReference type="Gene3D" id="3.30.450.40">
    <property type="match status" value="1"/>
</dbReference>
<dbReference type="Gene3D" id="3.40.50.2300">
    <property type="match status" value="2"/>
</dbReference>
<dbReference type="SMART" id="SM00387">
    <property type="entry name" value="HATPase_c"/>
    <property type="match status" value="2"/>
</dbReference>
<dbReference type="PANTHER" id="PTHR43547">
    <property type="entry name" value="TWO-COMPONENT HISTIDINE KINASE"/>
    <property type="match status" value="1"/>
</dbReference>
<dbReference type="SMART" id="SM00388">
    <property type="entry name" value="HisKA"/>
    <property type="match status" value="2"/>
</dbReference>
<dbReference type="PROSITE" id="PS50113">
    <property type="entry name" value="PAC"/>
    <property type="match status" value="1"/>
</dbReference>
<dbReference type="SMART" id="SM00448">
    <property type="entry name" value="REC"/>
    <property type="match status" value="2"/>
</dbReference>
<dbReference type="PANTHER" id="PTHR43547:SF2">
    <property type="entry name" value="HYBRID SIGNAL TRANSDUCTION HISTIDINE KINASE C"/>
    <property type="match status" value="1"/>
</dbReference>
<keyword evidence="7" id="KW-0418">Kinase</keyword>
<dbReference type="FunFam" id="1.10.287.130:FF:000045">
    <property type="entry name" value="Two-component system sensor histidine kinase/response regulator"/>
    <property type="match status" value="1"/>
</dbReference>
<dbReference type="Pfam" id="PF02518">
    <property type="entry name" value="HATPase_c"/>
    <property type="match status" value="2"/>
</dbReference>
<evidence type="ECO:0000313" key="18">
    <source>
        <dbReference type="EMBL" id="BAZ02393.1"/>
    </source>
</evidence>
<evidence type="ECO:0000256" key="10">
    <source>
        <dbReference type="ARBA" id="ARBA00074306"/>
    </source>
</evidence>
<dbReference type="FunFam" id="3.30.565.10:FF:000037">
    <property type="entry name" value="Hybrid sensor histidine kinase/response regulator"/>
    <property type="match status" value="1"/>
</dbReference>
<feature type="domain" description="PAS" evidence="16">
    <location>
        <begin position="802"/>
        <end position="875"/>
    </location>
</feature>